<organism evidence="6 7">
    <name type="scientific">Tupaia chinensis</name>
    <name type="common">Chinese tree shrew</name>
    <name type="synonym">Tupaia belangeri chinensis</name>
    <dbReference type="NCBI Taxonomy" id="246437"/>
    <lineage>
        <taxon>Eukaryota</taxon>
        <taxon>Metazoa</taxon>
        <taxon>Chordata</taxon>
        <taxon>Craniata</taxon>
        <taxon>Vertebrata</taxon>
        <taxon>Euteleostomi</taxon>
        <taxon>Mammalia</taxon>
        <taxon>Eutheria</taxon>
        <taxon>Euarchontoglires</taxon>
        <taxon>Scandentia</taxon>
        <taxon>Tupaiidae</taxon>
        <taxon>Tupaia</taxon>
    </lineage>
</organism>
<accession>L9KKS1</accession>
<evidence type="ECO:0000313" key="6">
    <source>
        <dbReference type="EMBL" id="ELW63348.1"/>
    </source>
</evidence>
<dbReference type="STRING" id="246437.L9KKS1"/>
<keyword evidence="7" id="KW-1185">Reference proteome</keyword>
<dbReference type="Proteomes" id="UP000011518">
    <property type="component" value="Unassembled WGS sequence"/>
</dbReference>
<dbReference type="GO" id="GO:0160148">
    <property type="term" value="F:tRNA pseudouridine(55) synthase activity"/>
    <property type="evidence" value="ECO:0007669"/>
    <property type="project" value="UniProtKB-EC"/>
</dbReference>
<protein>
    <recommendedName>
        <fullName evidence="2">tRNA pseudouridine(55) synthase</fullName>
        <ecNumber evidence="2">5.4.99.25</ecNumber>
    </recommendedName>
</protein>
<keyword evidence="3" id="KW-0819">tRNA processing</keyword>
<dbReference type="AlphaFoldDB" id="L9KKS1"/>
<name>L9KKS1_TUPCH</name>
<dbReference type="InterPro" id="IPR048741">
    <property type="entry name" value="Pus10-like_C"/>
</dbReference>
<dbReference type="Gene3D" id="3.30.70.3190">
    <property type="match status" value="1"/>
</dbReference>
<keyword evidence="4" id="KW-0413">Isomerase</keyword>
<reference evidence="7" key="1">
    <citation type="submission" date="2012-07" db="EMBL/GenBank/DDBJ databases">
        <title>Genome of the Chinese tree shrew, a rising model animal genetically related to primates.</title>
        <authorList>
            <person name="Zhang G."/>
            <person name="Fan Y."/>
            <person name="Yao Y."/>
            <person name="Huang Z."/>
        </authorList>
    </citation>
    <scope>NUCLEOTIDE SEQUENCE [LARGE SCALE GENOMIC DNA]</scope>
</reference>
<reference evidence="7" key="2">
    <citation type="journal article" date="2013" name="Nat. Commun.">
        <title>Genome of the Chinese tree shrew.</title>
        <authorList>
            <person name="Fan Y."/>
            <person name="Huang Z.Y."/>
            <person name="Cao C.C."/>
            <person name="Chen C.S."/>
            <person name="Chen Y.X."/>
            <person name="Fan D.D."/>
            <person name="He J."/>
            <person name="Hou H.L."/>
            <person name="Hu L."/>
            <person name="Hu X.T."/>
            <person name="Jiang X.T."/>
            <person name="Lai R."/>
            <person name="Lang Y.S."/>
            <person name="Liang B."/>
            <person name="Liao S.G."/>
            <person name="Mu D."/>
            <person name="Ma Y.Y."/>
            <person name="Niu Y.Y."/>
            <person name="Sun X.Q."/>
            <person name="Xia J.Q."/>
            <person name="Xiao J."/>
            <person name="Xiong Z.Q."/>
            <person name="Xu L."/>
            <person name="Yang L."/>
            <person name="Zhang Y."/>
            <person name="Zhao W."/>
            <person name="Zhao X.D."/>
            <person name="Zheng Y.T."/>
            <person name="Zhou J.M."/>
            <person name="Zhu Y.B."/>
            <person name="Zhang G.J."/>
            <person name="Wang J."/>
            <person name="Yao Y.G."/>
        </authorList>
    </citation>
    <scope>NUCLEOTIDE SEQUENCE [LARGE SCALE GENOMIC DNA]</scope>
</reference>
<evidence type="ECO:0000256" key="4">
    <source>
        <dbReference type="ARBA" id="ARBA00023235"/>
    </source>
</evidence>
<evidence type="ECO:0000256" key="1">
    <source>
        <dbReference type="ARBA" id="ARBA00009652"/>
    </source>
</evidence>
<sequence length="211" mass="24416">MAVMKALNKIREEDFRKCSHVTKLLGPLELSPFFTPPNPLALAQMLTPSTRFCFMTGCVLPGRPFAIELVNPHRVHFTSQEIKELQQKINMSSNKIQVRDLQLVTREAIGHMKEGEEEKTKTYSALIWTNKAIQKEDIEFLNGIKDLKIDQKTPLRVLHRRPLAVRTRVIHSMETHYVDEHHFRLCLKTQAGTYPSAFCIVIMYPDEFMLP</sequence>
<feature type="domain" description="Pus10-like C-terminal" evidence="5">
    <location>
        <begin position="61"/>
        <end position="194"/>
    </location>
</feature>
<dbReference type="InterPro" id="IPR020103">
    <property type="entry name" value="PsdUridine_synth_cat_dom_sf"/>
</dbReference>
<evidence type="ECO:0000256" key="3">
    <source>
        <dbReference type="ARBA" id="ARBA00022694"/>
    </source>
</evidence>
<dbReference type="SUPFAM" id="SSF55120">
    <property type="entry name" value="Pseudouridine synthase"/>
    <property type="match status" value="1"/>
</dbReference>
<dbReference type="InterPro" id="IPR039894">
    <property type="entry name" value="Pus10-like"/>
</dbReference>
<dbReference type="GO" id="GO:0003723">
    <property type="term" value="F:RNA binding"/>
    <property type="evidence" value="ECO:0007669"/>
    <property type="project" value="InterPro"/>
</dbReference>
<dbReference type="Pfam" id="PF21238">
    <property type="entry name" value="Pus10_C"/>
    <property type="match status" value="1"/>
</dbReference>
<evidence type="ECO:0000256" key="2">
    <source>
        <dbReference type="ARBA" id="ARBA00012787"/>
    </source>
</evidence>
<comment type="similarity">
    <text evidence="1">Belongs to the pseudouridine synthase Pus10 family.</text>
</comment>
<dbReference type="InParanoid" id="L9KKS1"/>
<dbReference type="PANTHER" id="PTHR21568">
    <property type="entry name" value="TRNA PSEUDOURIDINE SYNTHASE PUS10"/>
    <property type="match status" value="1"/>
</dbReference>
<dbReference type="EMBL" id="KB320782">
    <property type="protein sequence ID" value="ELW63348.1"/>
    <property type="molecule type" value="Genomic_DNA"/>
</dbReference>
<dbReference type="GO" id="GO:0031119">
    <property type="term" value="P:tRNA pseudouridine synthesis"/>
    <property type="evidence" value="ECO:0007669"/>
    <property type="project" value="TreeGrafter"/>
</dbReference>
<proteinExistence type="inferred from homology"/>
<evidence type="ECO:0000259" key="5">
    <source>
        <dbReference type="Pfam" id="PF21238"/>
    </source>
</evidence>
<gene>
    <name evidence="6" type="ORF">TREES_T100000722</name>
</gene>
<dbReference type="Gene3D" id="3.30.70.2510">
    <property type="match status" value="1"/>
</dbReference>
<dbReference type="EC" id="5.4.99.25" evidence="2"/>
<dbReference type="PANTHER" id="PTHR21568:SF0">
    <property type="entry name" value="TRNA PSEUDOURIDINE SYNTHASE PUS10"/>
    <property type="match status" value="1"/>
</dbReference>
<evidence type="ECO:0000313" key="7">
    <source>
        <dbReference type="Proteomes" id="UP000011518"/>
    </source>
</evidence>